<gene>
    <name evidence="1" type="ORF">EVAR_69824_1</name>
</gene>
<proteinExistence type="predicted"/>
<organism evidence="1 2">
    <name type="scientific">Eumeta variegata</name>
    <name type="common">Bagworm moth</name>
    <name type="synonym">Eumeta japonica</name>
    <dbReference type="NCBI Taxonomy" id="151549"/>
    <lineage>
        <taxon>Eukaryota</taxon>
        <taxon>Metazoa</taxon>
        <taxon>Ecdysozoa</taxon>
        <taxon>Arthropoda</taxon>
        <taxon>Hexapoda</taxon>
        <taxon>Insecta</taxon>
        <taxon>Pterygota</taxon>
        <taxon>Neoptera</taxon>
        <taxon>Endopterygota</taxon>
        <taxon>Lepidoptera</taxon>
        <taxon>Glossata</taxon>
        <taxon>Ditrysia</taxon>
        <taxon>Tineoidea</taxon>
        <taxon>Psychidae</taxon>
        <taxon>Oiketicinae</taxon>
        <taxon>Eumeta</taxon>
    </lineage>
</organism>
<dbReference type="AlphaFoldDB" id="A0A4C2A4G6"/>
<sequence>MIYCWGVCKDDNVSALEERFDAEPDVLSARRRLVSSVVTNAVTKLATADESTYPSRHGICNSRLACARHRSDPFTVCDTSRVTSLLRARPAVKSLFSLYRRINSRNCKYEEALVNCLLTAALAEVEMESQ</sequence>
<dbReference type="EMBL" id="BGZK01002528">
    <property type="protein sequence ID" value="GBP94642.1"/>
    <property type="molecule type" value="Genomic_DNA"/>
</dbReference>
<dbReference type="Proteomes" id="UP000299102">
    <property type="component" value="Unassembled WGS sequence"/>
</dbReference>
<evidence type="ECO:0000313" key="1">
    <source>
        <dbReference type="EMBL" id="GBP94642.1"/>
    </source>
</evidence>
<protein>
    <submittedName>
        <fullName evidence="1">Uncharacterized protein</fullName>
    </submittedName>
</protein>
<accession>A0A4C2A4G6</accession>
<name>A0A4C2A4G6_EUMVA</name>
<reference evidence="1 2" key="1">
    <citation type="journal article" date="2019" name="Commun. Biol.">
        <title>The bagworm genome reveals a unique fibroin gene that provides high tensile strength.</title>
        <authorList>
            <person name="Kono N."/>
            <person name="Nakamura H."/>
            <person name="Ohtoshi R."/>
            <person name="Tomita M."/>
            <person name="Numata K."/>
            <person name="Arakawa K."/>
        </authorList>
    </citation>
    <scope>NUCLEOTIDE SEQUENCE [LARGE SCALE GENOMIC DNA]</scope>
</reference>
<keyword evidence="2" id="KW-1185">Reference proteome</keyword>
<comment type="caution">
    <text evidence="1">The sequence shown here is derived from an EMBL/GenBank/DDBJ whole genome shotgun (WGS) entry which is preliminary data.</text>
</comment>
<evidence type="ECO:0000313" key="2">
    <source>
        <dbReference type="Proteomes" id="UP000299102"/>
    </source>
</evidence>